<evidence type="ECO:0000313" key="6">
    <source>
        <dbReference type="Proteomes" id="UP000283569"/>
    </source>
</evidence>
<dbReference type="InterPro" id="IPR008030">
    <property type="entry name" value="NmrA-like"/>
</dbReference>
<keyword evidence="2" id="KW-0521">NADP</keyword>
<name>A0A420S0E2_GIBIN</name>
<proteinExistence type="inferred from homology"/>
<feature type="domain" description="NmrA-like" evidence="4">
    <location>
        <begin position="3"/>
        <end position="292"/>
    </location>
</feature>
<dbReference type="EMBL" id="MRDB01000116">
    <property type="protein sequence ID" value="RKL22762.1"/>
    <property type="molecule type" value="Genomic_DNA"/>
</dbReference>
<sequence>MVTVAVAGGTGKVGRTLVEAIVAAGEHKVVILSREENKALEEEIGAPVLAVDIHNIDALTQLFEKHNIHTVISTLGMNGPEPIEIDIIRASEASQATKRFISSDWGLPHTEEHAAQANSANNKLRAQDELRKTNLEWTSIHIGFFLDFWGSPKSAAKSNLHTPSTFVDIKHRAAAIPGSGDVPVTFTYSRDVAKFVAALLNLDKWDEATYIIGDKVTFNELVKIAEEATGDKFNVVYDSVETLEKGELSELPGHEAMFANIPAPKAVMKKVMSAYGLWAETGGFNLDESKALNKAFPDIKPITIQFHQHRHSLQQPPTTRSNAHNSKLNFKMKKFLLVALSATGVLAVQYSPSFPLLAVRQVVEVPCADQNLKDCGTGCIQMDWTCCPSRAGGCPPTAYCEVGTNQQYGCCPNGSVCNGEGGGTTRADTTTIVQGGGGAETQSPILEGSSTAVIVPPPVDTASVPPVVPSPVAPVPVPGTPYPTPSTVIVNEGSSKKFSLVGVLAGIAALIF</sequence>
<dbReference type="InterPro" id="IPR051609">
    <property type="entry name" value="NmrA/Isoflavone_reductase-like"/>
</dbReference>
<dbReference type="InterPro" id="IPR036291">
    <property type="entry name" value="NAD(P)-bd_dom_sf"/>
</dbReference>
<comment type="similarity">
    <text evidence="1">Belongs to the NmrA-type oxidoreductase family. Isoflavone reductase subfamily.</text>
</comment>
<dbReference type="GO" id="GO:0016491">
    <property type="term" value="F:oxidoreductase activity"/>
    <property type="evidence" value="ECO:0007669"/>
    <property type="project" value="UniProtKB-KW"/>
</dbReference>
<accession>A0A420S0E2</accession>
<dbReference type="Gene3D" id="3.40.50.720">
    <property type="entry name" value="NAD(P)-binding Rossmann-like Domain"/>
    <property type="match status" value="1"/>
</dbReference>
<dbReference type="PANTHER" id="PTHR47706">
    <property type="entry name" value="NMRA-LIKE FAMILY PROTEIN"/>
    <property type="match status" value="1"/>
</dbReference>
<evidence type="ECO:0000256" key="2">
    <source>
        <dbReference type="ARBA" id="ARBA00022857"/>
    </source>
</evidence>
<evidence type="ECO:0000256" key="3">
    <source>
        <dbReference type="ARBA" id="ARBA00023002"/>
    </source>
</evidence>
<reference evidence="5 6" key="1">
    <citation type="journal article" date="2018" name="Sci. Rep.">
        <title>Characterisation of pathogen-specific regions and novel effector candidates in Fusarium oxysporum f. sp. cepae.</title>
        <authorList>
            <person name="Armitage A.D."/>
            <person name="Taylor A."/>
            <person name="Sobczyk M.K."/>
            <person name="Baxter L."/>
            <person name="Greenfield B.P."/>
            <person name="Bates H.J."/>
            <person name="Wilson F."/>
            <person name="Jackson A.C."/>
            <person name="Ott S."/>
            <person name="Harrison R.J."/>
            <person name="Clarkson J.P."/>
        </authorList>
    </citation>
    <scope>NUCLEOTIDE SEQUENCE [LARGE SCALE GENOMIC DNA]</scope>
    <source>
        <strain evidence="5 6">Fp_A8</strain>
    </source>
</reference>
<dbReference type="Proteomes" id="UP000283569">
    <property type="component" value="Unassembled WGS sequence"/>
</dbReference>
<dbReference type="Gene3D" id="3.90.25.10">
    <property type="entry name" value="UDP-galactose 4-epimerase, domain 1"/>
    <property type="match status" value="1"/>
</dbReference>
<dbReference type="SUPFAM" id="SSF51735">
    <property type="entry name" value="NAD(P)-binding Rossmann-fold domains"/>
    <property type="match status" value="1"/>
</dbReference>
<dbReference type="AlphaFoldDB" id="A0A420S0E2"/>
<evidence type="ECO:0000259" key="4">
    <source>
        <dbReference type="Pfam" id="PF05368"/>
    </source>
</evidence>
<protein>
    <recommendedName>
        <fullName evidence="4">NmrA-like domain-containing protein</fullName>
    </recommendedName>
</protein>
<evidence type="ECO:0000256" key="1">
    <source>
        <dbReference type="ARBA" id="ARBA00005725"/>
    </source>
</evidence>
<keyword evidence="3" id="KW-0560">Oxidoreductase</keyword>
<evidence type="ECO:0000313" key="5">
    <source>
        <dbReference type="EMBL" id="RKL22762.1"/>
    </source>
</evidence>
<dbReference type="Pfam" id="PF05368">
    <property type="entry name" value="NmrA"/>
    <property type="match status" value="1"/>
</dbReference>
<dbReference type="PANTHER" id="PTHR47706:SF4">
    <property type="entry name" value="NMRA-LIKE DOMAIN-CONTAINING PROTEIN"/>
    <property type="match status" value="1"/>
</dbReference>
<organism evidence="5 6">
    <name type="scientific">Gibberella intermedia</name>
    <name type="common">Bulb rot disease fungus</name>
    <name type="synonym">Fusarium proliferatum</name>
    <dbReference type="NCBI Taxonomy" id="948311"/>
    <lineage>
        <taxon>Eukaryota</taxon>
        <taxon>Fungi</taxon>
        <taxon>Dikarya</taxon>
        <taxon>Ascomycota</taxon>
        <taxon>Pezizomycotina</taxon>
        <taxon>Sordariomycetes</taxon>
        <taxon>Hypocreomycetidae</taxon>
        <taxon>Hypocreales</taxon>
        <taxon>Nectriaceae</taxon>
        <taxon>Fusarium</taxon>
        <taxon>Fusarium fujikuroi species complex</taxon>
    </lineage>
</organism>
<comment type="caution">
    <text evidence="5">The sequence shown here is derived from an EMBL/GenBank/DDBJ whole genome shotgun (WGS) entry which is preliminary data.</text>
</comment>
<gene>
    <name evidence="5" type="ORF">BFJ72_g14642</name>
</gene>